<dbReference type="SUPFAM" id="SSF53187">
    <property type="entry name" value="Zn-dependent exopeptidases"/>
    <property type="match status" value="1"/>
</dbReference>
<dbReference type="EMBL" id="CP047121">
    <property type="protein sequence ID" value="QHB53078.1"/>
    <property type="molecule type" value="Genomic_DNA"/>
</dbReference>
<dbReference type="Gene3D" id="3.40.630.10">
    <property type="entry name" value="Zn peptidases"/>
    <property type="match status" value="1"/>
</dbReference>
<comment type="cofactor">
    <cofactor evidence="1">
        <name>Co(2+)</name>
        <dbReference type="ChEBI" id="CHEBI:48828"/>
    </cofactor>
</comment>
<evidence type="ECO:0000256" key="2">
    <source>
        <dbReference type="ARBA" id="ARBA00001947"/>
    </source>
</evidence>
<evidence type="ECO:0000313" key="10">
    <source>
        <dbReference type="Proteomes" id="UP000465035"/>
    </source>
</evidence>
<dbReference type="InterPro" id="IPR011650">
    <property type="entry name" value="Peptidase_M20_dimer"/>
</dbReference>
<evidence type="ECO:0000256" key="5">
    <source>
        <dbReference type="ARBA" id="ARBA00022801"/>
    </source>
</evidence>
<evidence type="ECO:0000256" key="3">
    <source>
        <dbReference type="ARBA" id="ARBA00006247"/>
    </source>
</evidence>
<gene>
    <name evidence="9" type="ORF">GQR93_13200</name>
</gene>
<keyword evidence="6" id="KW-0862">Zinc</keyword>
<dbReference type="GO" id="GO:0008777">
    <property type="term" value="F:acetylornithine deacetylase activity"/>
    <property type="evidence" value="ECO:0007669"/>
    <property type="project" value="UniProtKB-EC"/>
</dbReference>
<comment type="similarity">
    <text evidence="3">Belongs to the peptidase M20A family.</text>
</comment>
<protein>
    <submittedName>
        <fullName evidence="9">Acetylornithine deacetylase</fullName>
        <ecNumber evidence="9">3.5.1.16</ecNumber>
    </submittedName>
</protein>
<evidence type="ECO:0000313" key="9">
    <source>
        <dbReference type="EMBL" id="QHB53078.1"/>
    </source>
</evidence>
<dbReference type="PANTHER" id="PTHR43808">
    <property type="entry name" value="ACETYLORNITHINE DEACETYLASE"/>
    <property type="match status" value="1"/>
</dbReference>
<feature type="domain" description="Peptidase M20 dimerisation" evidence="8">
    <location>
        <begin position="244"/>
        <end position="326"/>
    </location>
</feature>
<evidence type="ECO:0000256" key="1">
    <source>
        <dbReference type="ARBA" id="ARBA00001941"/>
    </source>
</evidence>
<dbReference type="InterPro" id="IPR036264">
    <property type="entry name" value="Bact_exopeptidase_dim_dom"/>
</dbReference>
<dbReference type="GO" id="GO:0046872">
    <property type="term" value="F:metal ion binding"/>
    <property type="evidence" value="ECO:0007669"/>
    <property type="project" value="UniProtKB-KW"/>
</dbReference>
<dbReference type="Gene3D" id="3.30.70.360">
    <property type="match status" value="1"/>
</dbReference>
<evidence type="ECO:0000256" key="7">
    <source>
        <dbReference type="ARBA" id="ARBA00023285"/>
    </source>
</evidence>
<dbReference type="EC" id="3.5.1.16" evidence="9"/>
<comment type="cofactor">
    <cofactor evidence="2">
        <name>Zn(2+)</name>
        <dbReference type="ChEBI" id="CHEBI:29105"/>
    </cofactor>
</comment>
<dbReference type="InterPro" id="IPR010182">
    <property type="entry name" value="ArgE/DapE"/>
</dbReference>
<dbReference type="NCBIfam" id="NF006370">
    <property type="entry name" value="PRK08596.1"/>
    <property type="match status" value="1"/>
</dbReference>
<proteinExistence type="inferred from homology"/>
<dbReference type="SUPFAM" id="SSF55031">
    <property type="entry name" value="Bacterial exopeptidase dimerisation domain"/>
    <property type="match status" value="1"/>
</dbReference>
<dbReference type="InterPro" id="IPR002933">
    <property type="entry name" value="Peptidase_M20"/>
</dbReference>
<keyword evidence="5 9" id="KW-0378">Hydrolase</keyword>
<keyword evidence="7" id="KW-0170">Cobalt</keyword>
<accession>A0A6P1E8I2</accession>
<dbReference type="Pfam" id="PF01546">
    <property type="entry name" value="Peptidase_M20"/>
    <property type="match status" value="1"/>
</dbReference>
<dbReference type="Pfam" id="PF07687">
    <property type="entry name" value="M20_dimer"/>
    <property type="match status" value="1"/>
</dbReference>
<name>A0A6P1E8I2_LENHI</name>
<evidence type="ECO:0000259" key="8">
    <source>
        <dbReference type="Pfam" id="PF07687"/>
    </source>
</evidence>
<dbReference type="PANTHER" id="PTHR43808:SF24">
    <property type="entry name" value="N-FORMYL-4-AMINO-5-AMINOMETHYL-2-METHYLPYRIMIDINE DEFORMYLASE"/>
    <property type="match status" value="1"/>
</dbReference>
<dbReference type="AlphaFoldDB" id="A0A6P1E8I2"/>
<reference evidence="9 10" key="1">
    <citation type="submission" date="2019-12" db="EMBL/GenBank/DDBJ databases">
        <title>Lactobacillus hilgardii FLUB.</title>
        <authorList>
            <person name="Gustaw K."/>
        </authorList>
    </citation>
    <scope>NUCLEOTIDE SEQUENCE [LARGE SCALE GENOMIC DNA]</scope>
    <source>
        <strain evidence="9 10">FLUB</strain>
    </source>
</reference>
<dbReference type="Proteomes" id="UP000465035">
    <property type="component" value="Chromosome"/>
</dbReference>
<evidence type="ECO:0000256" key="6">
    <source>
        <dbReference type="ARBA" id="ARBA00022833"/>
    </source>
</evidence>
<dbReference type="InterPro" id="IPR050072">
    <property type="entry name" value="Peptidase_M20A"/>
</dbReference>
<dbReference type="NCBIfam" id="TIGR01910">
    <property type="entry name" value="DapE-ArgE"/>
    <property type="match status" value="1"/>
</dbReference>
<keyword evidence="4" id="KW-0479">Metal-binding</keyword>
<organism evidence="9 10">
    <name type="scientific">Lentilactobacillus hilgardii</name>
    <name type="common">Lactobacillus hilgardii</name>
    <dbReference type="NCBI Taxonomy" id="1588"/>
    <lineage>
        <taxon>Bacteria</taxon>
        <taxon>Bacillati</taxon>
        <taxon>Bacillota</taxon>
        <taxon>Bacilli</taxon>
        <taxon>Lactobacillales</taxon>
        <taxon>Lactobacillaceae</taxon>
        <taxon>Lentilactobacillus</taxon>
    </lineage>
</organism>
<evidence type="ECO:0000256" key="4">
    <source>
        <dbReference type="ARBA" id="ARBA00022723"/>
    </source>
</evidence>
<sequence length="442" mass="48855">MVQNQLLGSYFRLERIINMASIKEQLLTTIDQYQGDLLKQLDRIVAFNTVSPPARNTAKLQQFIHDELEEYGFDAKQQDFYDGDQLLSATKSGTHSDNHHSLILNGHVDVAALENRDEWQTDPFKLVKRGDTLIGRGVSDMKGAVAAYLFIFQLLKKLNIELPGDLKFQSVVGEELGEAGTKTLLKQGEKADFAIVGDTSGTHFQGQGGVITGWITLKSPHTYHDGNRISMVQTGGGLKAASMVEKMVVVISALQTLERYWGITKSYPGFKPGTDTINPAYIKGGIHPAFVADECRLWITVHFYPNETVEGIEKEVEDEVIAAAKADPWLRDNLPTFNWGGDSMLVDKGEVFPSLELDKNSAAMKLLNTSYQSSFGQKPVIGMSTSVSDGGWFGYYHIPAVIYGPGELVQAHSDNESASFDQLLNYTKSIAGFVVDWCQSEK</sequence>